<dbReference type="Proteomes" id="UP000481252">
    <property type="component" value="Unassembled WGS sequence"/>
</dbReference>
<comment type="caution">
    <text evidence="1">The sequence shown here is derived from an EMBL/GenBank/DDBJ whole genome shotgun (WGS) entry which is preliminary data.</text>
</comment>
<name>A0A7C9V9W7_9HYPH</name>
<sequence>MKAAKERLMGEGTKAKSPVNFEFVEGHGIHPFYLDMALDQLVEAAIGWKVVLSERDASLDTLEIRFEIDGKYIDVGVINTLFSVPGSKSHFKVYHISTYDAFLQDGRKISNLPEGIISTILKTTDEFPENDNSEEDSYTEVRMYRSRNKEVSVLFNEGMKPLVSVSRVPILG</sequence>
<protein>
    <submittedName>
        <fullName evidence="1">Uncharacterized protein</fullName>
    </submittedName>
</protein>
<dbReference type="RefSeq" id="WP_165114491.1">
    <property type="nucleotide sequence ID" value="NZ_JAAKZG010000002.1"/>
</dbReference>
<proteinExistence type="predicted"/>
<evidence type="ECO:0000313" key="2">
    <source>
        <dbReference type="Proteomes" id="UP000481252"/>
    </source>
</evidence>
<dbReference type="EMBL" id="JAAKZG010000002">
    <property type="protein sequence ID" value="NGN40150.1"/>
    <property type="molecule type" value="Genomic_DNA"/>
</dbReference>
<accession>A0A7C9V9W7</accession>
<evidence type="ECO:0000313" key="1">
    <source>
        <dbReference type="EMBL" id="NGN40150.1"/>
    </source>
</evidence>
<dbReference type="AlphaFoldDB" id="A0A7C9V9W7"/>
<keyword evidence="2" id="KW-1185">Reference proteome</keyword>
<organism evidence="1 2">
    <name type="scientific">Mesorhizobium zhangyense</name>
    <dbReference type="NCBI Taxonomy" id="1776730"/>
    <lineage>
        <taxon>Bacteria</taxon>
        <taxon>Pseudomonadati</taxon>
        <taxon>Pseudomonadota</taxon>
        <taxon>Alphaproteobacteria</taxon>
        <taxon>Hyphomicrobiales</taxon>
        <taxon>Phyllobacteriaceae</taxon>
        <taxon>Mesorhizobium</taxon>
    </lineage>
</organism>
<gene>
    <name evidence="1" type="ORF">G6N74_03655</name>
</gene>
<reference evidence="1 2" key="1">
    <citation type="submission" date="2020-02" db="EMBL/GenBank/DDBJ databases">
        <title>Genome sequence of the type strain CGMCC 1.15528 of Mesorhizobium zhangyense.</title>
        <authorList>
            <person name="Gao J."/>
            <person name="Sun J."/>
        </authorList>
    </citation>
    <scope>NUCLEOTIDE SEQUENCE [LARGE SCALE GENOMIC DNA]</scope>
    <source>
        <strain evidence="1 2">CGMCC 1.15528</strain>
    </source>
</reference>